<reference evidence="1 2" key="1">
    <citation type="submission" date="2009-10" db="EMBL/GenBank/DDBJ databases">
        <authorList>
            <person name="Weinstock G."/>
            <person name="Sodergren E."/>
            <person name="Clifton S."/>
            <person name="Fulton L."/>
            <person name="Fulton B."/>
            <person name="Courtney L."/>
            <person name="Fronick C."/>
            <person name="Harrison M."/>
            <person name="Strong C."/>
            <person name="Farmer C."/>
            <person name="Delahaunty K."/>
            <person name="Markovic C."/>
            <person name="Hall O."/>
            <person name="Minx P."/>
            <person name="Tomlinson C."/>
            <person name="Mitreva M."/>
            <person name="Nelson J."/>
            <person name="Hou S."/>
            <person name="Wollam A."/>
            <person name="Pepin K.H."/>
            <person name="Johnson M."/>
            <person name="Bhonagiri V."/>
            <person name="Nash W.E."/>
            <person name="Warren W."/>
            <person name="Chinwalla A."/>
            <person name="Mardis E.R."/>
            <person name="Wilson R.K."/>
        </authorList>
    </citation>
    <scope>NUCLEOTIDE SEQUENCE [LARGE SCALE GENOMIC DNA]</scope>
    <source>
        <strain evidence="2">ATCC 25996 / DSM 4631 / NCTC 10774 / M26</strain>
    </source>
</reference>
<organism evidence="1 2">
    <name type="scientific">Neisseria mucosa (strain ATCC 25996 / DSM 4631 / NCTC 10774 / M26)</name>
    <dbReference type="NCBI Taxonomy" id="546266"/>
    <lineage>
        <taxon>Bacteria</taxon>
        <taxon>Pseudomonadati</taxon>
        <taxon>Pseudomonadota</taxon>
        <taxon>Betaproteobacteria</taxon>
        <taxon>Neisseriales</taxon>
        <taxon>Neisseriaceae</taxon>
        <taxon>Neisseria</taxon>
    </lineage>
</organism>
<evidence type="ECO:0000313" key="2">
    <source>
        <dbReference type="Proteomes" id="UP000003344"/>
    </source>
</evidence>
<sequence length="177" mass="18544">MGEFDVGVFFADFFKDFAPEFGGFQDVGFADGADFFAAFLGGLEGNVGDAADFAFAVFHGVVAFAFAVFQNADAARFAEVDVAGEFAHDEDVETCDDFGFERGGVGKLGVEDGGAQVGKQIQVFADGKQAAFGTQRAVKIVVLRAADRAEQDGIGFAAEVLRKFGIGMAVFVVGFAA</sequence>
<accession>D2ZVH2</accession>
<protein>
    <submittedName>
        <fullName evidence="1">Uncharacterized protein</fullName>
    </submittedName>
</protein>
<name>D2ZVH2_NEIM2</name>
<dbReference type="EMBL" id="ACDX02000005">
    <property type="protein sequence ID" value="EFC88953.1"/>
    <property type="molecule type" value="Genomic_DNA"/>
</dbReference>
<dbReference type="Proteomes" id="UP000003344">
    <property type="component" value="Unassembled WGS sequence"/>
</dbReference>
<gene>
    <name evidence="1" type="ORF">NEIMUCOT_04615</name>
</gene>
<dbReference type="STRING" id="546266.NEIMUCOT_04615"/>
<dbReference type="AlphaFoldDB" id="D2ZVH2"/>
<comment type="caution">
    <text evidence="1">The sequence shown here is derived from an EMBL/GenBank/DDBJ whole genome shotgun (WGS) entry which is preliminary data.</text>
</comment>
<evidence type="ECO:0000313" key="1">
    <source>
        <dbReference type="EMBL" id="EFC88953.1"/>
    </source>
</evidence>
<proteinExistence type="predicted"/>